<comment type="caution">
    <text evidence="2">Lacks conserved residue(s) required for the propagation of feature annotation.</text>
</comment>
<dbReference type="SMART" id="SM00202">
    <property type="entry name" value="SR"/>
    <property type="match status" value="1"/>
</dbReference>
<dbReference type="EMBL" id="CP111027">
    <property type="protein sequence ID" value="WAR29401.1"/>
    <property type="molecule type" value="Genomic_DNA"/>
</dbReference>
<keyword evidence="1 2" id="KW-1015">Disulfide bond</keyword>
<dbReference type="Proteomes" id="UP001164746">
    <property type="component" value="Chromosome 16"/>
</dbReference>
<feature type="non-terminal residue" evidence="4">
    <location>
        <position position="442"/>
    </location>
</feature>
<evidence type="ECO:0000256" key="2">
    <source>
        <dbReference type="PROSITE-ProRule" id="PRU00196"/>
    </source>
</evidence>
<gene>
    <name evidence="4" type="ORF">MAR_002969</name>
</gene>
<evidence type="ECO:0000259" key="3">
    <source>
        <dbReference type="PROSITE" id="PS50287"/>
    </source>
</evidence>
<organism evidence="4 5">
    <name type="scientific">Mya arenaria</name>
    <name type="common">Soft-shell clam</name>
    <dbReference type="NCBI Taxonomy" id="6604"/>
    <lineage>
        <taxon>Eukaryota</taxon>
        <taxon>Metazoa</taxon>
        <taxon>Spiralia</taxon>
        <taxon>Lophotrochozoa</taxon>
        <taxon>Mollusca</taxon>
        <taxon>Bivalvia</taxon>
        <taxon>Autobranchia</taxon>
        <taxon>Heteroconchia</taxon>
        <taxon>Euheterodonta</taxon>
        <taxon>Imparidentia</taxon>
        <taxon>Neoheterodontei</taxon>
        <taxon>Myida</taxon>
        <taxon>Myoidea</taxon>
        <taxon>Myidae</taxon>
        <taxon>Mya</taxon>
    </lineage>
</organism>
<dbReference type="InterPro" id="IPR036772">
    <property type="entry name" value="SRCR-like_dom_sf"/>
</dbReference>
<name>A0ABY7G8P4_MYAAR</name>
<dbReference type="Pfam" id="PF00530">
    <property type="entry name" value="SRCR"/>
    <property type="match status" value="1"/>
</dbReference>
<sequence>RFIAEKSHSCEQTTCESTRKRNLFVKPPYRLGVMRPVLLCLMFCSTVLRPTKGSRLGRLEDEVKHLKTFIFRELSIIRDDVKEVSNRVDILENATVTHDQTFLNQNMDLTSYNLVEETVNSGKQLVRAENNEASHVVTAEVQTMRKAYSNDKKDLHQLKQDVKGQLRELEHKISSHMHNLAADVQHNIVYIHANISLANVALSEFLNGSISKVSMFSDNIKKEIKTDLETISQQLTLHFNKTESKIKQNISSTFRHNEDNLERFLTLADRNVSEMMLKADNIFSWIRTNISEMPSQITNLSLEIQTTKHEIKGVVKRLGDKFDSTLGDLEKEIGYYYPSAKDIRLANASVYGSNGLQGRLEVRHNSIWGTVCDDYFQTNNVNVVCRMFGFRECDYLGSAGLGRGRWKIWMDNVACGGRESSFIECPHNGWGSHDCSHHEDVG</sequence>
<reference evidence="4" key="1">
    <citation type="submission" date="2022-11" db="EMBL/GenBank/DDBJ databases">
        <title>Centuries of genome instability and evolution in soft-shell clam transmissible cancer (bioRxiv).</title>
        <authorList>
            <person name="Hart S.F.M."/>
            <person name="Yonemitsu M.A."/>
            <person name="Giersch R.M."/>
            <person name="Beal B.F."/>
            <person name="Arriagada G."/>
            <person name="Davis B.W."/>
            <person name="Ostrander E.A."/>
            <person name="Goff S.P."/>
            <person name="Metzger M.J."/>
        </authorList>
    </citation>
    <scope>NUCLEOTIDE SEQUENCE</scope>
    <source>
        <strain evidence="4">MELC-2E11</strain>
        <tissue evidence="4">Siphon/mantle</tissue>
    </source>
</reference>
<feature type="disulfide bond" evidence="2">
    <location>
        <begin position="415"/>
        <end position="425"/>
    </location>
</feature>
<evidence type="ECO:0000313" key="5">
    <source>
        <dbReference type="Proteomes" id="UP001164746"/>
    </source>
</evidence>
<evidence type="ECO:0000256" key="1">
    <source>
        <dbReference type="ARBA" id="ARBA00023157"/>
    </source>
</evidence>
<dbReference type="Gene3D" id="3.10.250.10">
    <property type="entry name" value="SRCR-like domain"/>
    <property type="match status" value="1"/>
</dbReference>
<dbReference type="PRINTS" id="PR00258">
    <property type="entry name" value="SPERACTRCPTR"/>
</dbReference>
<feature type="domain" description="SRCR" evidence="3">
    <location>
        <begin position="343"/>
        <end position="442"/>
    </location>
</feature>
<keyword evidence="5" id="KW-1185">Reference proteome</keyword>
<dbReference type="SUPFAM" id="SSF56487">
    <property type="entry name" value="SRCR-like"/>
    <property type="match status" value="1"/>
</dbReference>
<dbReference type="InterPro" id="IPR001190">
    <property type="entry name" value="SRCR"/>
</dbReference>
<proteinExistence type="predicted"/>
<dbReference type="PROSITE" id="PS00420">
    <property type="entry name" value="SRCR_1"/>
    <property type="match status" value="1"/>
</dbReference>
<evidence type="ECO:0000313" key="4">
    <source>
        <dbReference type="EMBL" id="WAR29401.1"/>
    </source>
</evidence>
<accession>A0ABY7G8P4</accession>
<protein>
    <submittedName>
        <fullName evidence="4">DMBT1-like protein</fullName>
    </submittedName>
</protein>
<dbReference type="SUPFAM" id="SSF58113">
    <property type="entry name" value="Apolipoprotein A-I"/>
    <property type="match status" value="1"/>
</dbReference>
<feature type="non-terminal residue" evidence="4">
    <location>
        <position position="1"/>
    </location>
</feature>
<dbReference type="PROSITE" id="PS50287">
    <property type="entry name" value="SRCR_2"/>
    <property type="match status" value="1"/>
</dbReference>
<dbReference type="PANTHER" id="PTHR48071:SF18">
    <property type="entry name" value="DELETED IN MALIGNANT BRAIN TUMORS 1 PROTEIN-RELATED"/>
    <property type="match status" value="1"/>
</dbReference>
<dbReference type="PANTHER" id="PTHR48071">
    <property type="entry name" value="SRCR DOMAIN-CONTAINING PROTEIN"/>
    <property type="match status" value="1"/>
</dbReference>